<name>A0ACB9S0B9_9MYRT</name>
<evidence type="ECO:0000313" key="2">
    <source>
        <dbReference type="Proteomes" id="UP001057402"/>
    </source>
</evidence>
<dbReference type="EMBL" id="CM042881">
    <property type="protein sequence ID" value="KAI4384534.1"/>
    <property type="molecule type" value="Genomic_DNA"/>
</dbReference>
<sequence>MSPGSLAPRYSLPSSAILTAIALFLHLMSRTYALGSSSTVAVASETAVVCGIAAGRPTQEIACRRPSSGITSLLTVLPNISFSVISGGRSAVCGLTSSANIILCWDTRSANSTLIPRRIYYNSSQPLRSLAVGDDQVCALLNESRGVKCWRTGHSFQVPPGDVAFSSISSGFSFSCGILVDSSKVRCWGSNSIGSTIQYLFRNQSMSSLVVGGSHACGIDVTGLVVCRGSNESGQLDVPAHSAKEFSSLSLGANHTCAIRHLNGSVVCWGGRGGYSVSQMRGISFGLLVSGSNFTCGLITSNFSVVCWGPGRPSFGSIGAPGLQLGMPGILPGPCVQSVCECGIYLGSQILCGVSGNICAPCGPLQPPGGPSNSPQPVPSESVPPPTSSPSRALSKGLLAFVVVGSVGFLVGIVAVGFCIWQRACSRQKKIHNSVQPTITREISSALRTSSNGHPSRQLSATRRLSSIKTMRRQRSGTSSKQTEKAEEFTFETLAAATEDFSLENKIGAGSYGVVYKGKLQDGREVAIKRGESCPTSRKFQEKESAFESELAFLSRLHHKHLVGLIGYCEDDDERLLVYEYMKNGALHDHLHSRDNVDKPSSPLNSWKIRIKIALDASRGIDYLHNYAVPPIIHRDIKSSNILLDTSWTARVSDFGLSLLDGENDLHPSTAAGTVGYIDPEYYGLNVVTAKSDVYGFGVVLLELLTGKRAIFRNASDPGMLISIVDYAVPAIMSGDLGRILDTRVGPPAPNEAEAVELVAYTAMHCVSLEGKDRPTMADVVASLERASVLCNGDYGHDEDQDNGSHGSISAGSIQLISD</sequence>
<dbReference type="Proteomes" id="UP001057402">
    <property type="component" value="Chromosome 2"/>
</dbReference>
<gene>
    <name evidence="1" type="ORF">MLD38_002675</name>
</gene>
<accession>A0ACB9S0B9</accession>
<keyword evidence="2" id="KW-1185">Reference proteome</keyword>
<protein>
    <submittedName>
        <fullName evidence="1">Uncharacterized protein</fullName>
    </submittedName>
</protein>
<reference evidence="2" key="1">
    <citation type="journal article" date="2023" name="Front. Plant Sci.">
        <title>Chromosomal-level genome assembly of Melastoma candidum provides insights into trichome evolution.</title>
        <authorList>
            <person name="Zhong Y."/>
            <person name="Wu W."/>
            <person name="Sun C."/>
            <person name="Zou P."/>
            <person name="Liu Y."/>
            <person name="Dai S."/>
            <person name="Zhou R."/>
        </authorList>
    </citation>
    <scope>NUCLEOTIDE SEQUENCE [LARGE SCALE GENOMIC DNA]</scope>
</reference>
<evidence type="ECO:0000313" key="1">
    <source>
        <dbReference type="EMBL" id="KAI4384534.1"/>
    </source>
</evidence>
<comment type="caution">
    <text evidence="1">The sequence shown here is derived from an EMBL/GenBank/DDBJ whole genome shotgun (WGS) entry which is preliminary data.</text>
</comment>
<proteinExistence type="predicted"/>
<organism evidence="1 2">
    <name type="scientific">Melastoma candidum</name>
    <dbReference type="NCBI Taxonomy" id="119954"/>
    <lineage>
        <taxon>Eukaryota</taxon>
        <taxon>Viridiplantae</taxon>
        <taxon>Streptophyta</taxon>
        <taxon>Embryophyta</taxon>
        <taxon>Tracheophyta</taxon>
        <taxon>Spermatophyta</taxon>
        <taxon>Magnoliopsida</taxon>
        <taxon>eudicotyledons</taxon>
        <taxon>Gunneridae</taxon>
        <taxon>Pentapetalae</taxon>
        <taxon>rosids</taxon>
        <taxon>malvids</taxon>
        <taxon>Myrtales</taxon>
        <taxon>Melastomataceae</taxon>
        <taxon>Melastomatoideae</taxon>
        <taxon>Melastomateae</taxon>
        <taxon>Melastoma</taxon>
    </lineage>
</organism>